<keyword evidence="2" id="KW-0472">Membrane</keyword>
<keyword evidence="2" id="KW-0812">Transmembrane</keyword>
<accession>A0A426V3Q3</accession>
<organism evidence="3 4">
    <name type="scientific">Glycomyces terrestris</name>
    <dbReference type="NCBI Taxonomy" id="2493553"/>
    <lineage>
        <taxon>Bacteria</taxon>
        <taxon>Bacillati</taxon>
        <taxon>Actinomycetota</taxon>
        <taxon>Actinomycetes</taxon>
        <taxon>Glycomycetales</taxon>
        <taxon>Glycomycetaceae</taxon>
        <taxon>Glycomyces</taxon>
    </lineage>
</organism>
<evidence type="ECO:0000256" key="2">
    <source>
        <dbReference type="SAM" id="Phobius"/>
    </source>
</evidence>
<gene>
    <name evidence="3" type="ORF">EIW28_01830</name>
</gene>
<reference evidence="3 4" key="1">
    <citation type="submission" date="2018-12" db="EMBL/GenBank/DDBJ databases">
        <title>Glycomyces sp. YIM 121974 draft genome.</title>
        <authorList>
            <person name="Li Q."/>
        </authorList>
    </citation>
    <scope>NUCLEOTIDE SEQUENCE [LARGE SCALE GENOMIC DNA]</scope>
    <source>
        <strain evidence="3 4">YIM 121974</strain>
    </source>
</reference>
<keyword evidence="2" id="KW-1133">Transmembrane helix</keyword>
<evidence type="ECO:0000256" key="1">
    <source>
        <dbReference type="SAM" id="MobiDB-lite"/>
    </source>
</evidence>
<dbReference type="Proteomes" id="UP000277256">
    <property type="component" value="Unassembled WGS sequence"/>
</dbReference>
<evidence type="ECO:0000313" key="4">
    <source>
        <dbReference type="Proteomes" id="UP000277256"/>
    </source>
</evidence>
<feature type="transmembrane region" description="Helical" evidence="2">
    <location>
        <begin position="20"/>
        <end position="40"/>
    </location>
</feature>
<sequence>MDPTDFQIERALMRSSAAEFALTVATCLVIVLGLAGIAVADGRAVLVLLCATITAAALLFGASAMLRLSRARLLLAWRRDSRWDPPDSGPGARDPGPRGSEGPGGVSRPSA</sequence>
<dbReference type="AlphaFoldDB" id="A0A426V3Q3"/>
<dbReference type="RefSeq" id="WP_125246010.1">
    <property type="nucleotide sequence ID" value="NZ_RSEB01000001.1"/>
</dbReference>
<keyword evidence="4" id="KW-1185">Reference proteome</keyword>
<proteinExistence type="predicted"/>
<name>A0A426V3Q3_9ACTN</name>
<dbReference type="EMBL" id="RSEB01000001">
    <property type="protein sequence ID" value="RRS01533.1"/>
    <property type="molecule type" value="Genomic_DNA"/>
</dbReference>
<comment type="caution">
    <text evidence="3">The sequence shown here is derived from an EMBL/GenBank/DDBJ whole genome shotgun (WGS) entry which is preliminary data.</text>
</comment>
<feature type="region of interest" description="Disordered" evidence="1">
    <location>
        <begin position="81"/>
        <end position="111"/>
    </location>
</feature>
<evidence type="ECO:0000313" key="3">
    <source>
        <dbReference type="EMBL" id="RRS01533.1"/>
    </source>
</evidence>
<protein>
    <submittedName>
        <fullName evidence="3">Uncharacterized protein</fullName>
    </submittedName>
</protein>
<feature type="transmembrane region" description="Helical" evidence="2">
    <location>
        <begin position="46"/>
        <end position="68"/>
    </location>
</feature>